<protein>
    <submittedName>
        <fullName evidence="2">Uncharacterized protein</fullName>
    </submittedName>
</protein>
<sequence>MDRLKAAIQTFHVKHERVKKTVHTAWRVPLPKWGQYTMSVVYFSLPLLGGYALLQWINEKREGLIGAQGERLQIKGVEGTGNTAIINGNETRVGAGGFLGGVKFATSDAGDQQRNKEMLESFFRHERKKRQKKKQRNEDIE</sequence>
<dbReference type="EMBL" id="HBGN01000624">
    <property type="protein sequence ID" value="CAD9313982.1"/>
    <property type="molecule type" value="Transcribed_RNA"/>
</dbReference>
<gene>
    <name evidence="2" type="ORF">DBRI1063_LOCUS388</name>
</gene>
<name>A0A7S1VYW0_9STRA</name>
<proteinExistence type="predicted"/>
<accession>A0A7S1VYW0</accession>
<evidence type="ECO:0000256" key="1">
    <source>
        <dbReference type="SAM" id="MobiDB-lite"/>
    </source>
</evidence>
<dbReference type="AlphaFoldDB" id="A0A7S1VYW0"/>
<feature type="compositionally biased region" description="Basic residues" evidence="1">
    <location>
        <begin position="125"/>
        <end position="135"/>
    </location>
</feature>
<feature type="region of interest" description="Disordered" evidence="1">
    <location>
        <begin position="120"/>
        <end position="141"/>
    </location>
</feature>
<evidence type="ECO:0000313" key="2">
    <source>
        <dbReference type="EMBL" id="CAD9313982.1"/>
    </source>
</evidence>
<organism evidence="2">
    <name type="scientific">Ditylum brightwellii</name>
    <dbReference type="NCBI Taxonomy" id="49249"/>
    <lineage>
        <taxon>Eukaryota</taxon>
        <taxon>Sar</taxon>
        <taxon>Stramenopiles</taxon>
        <taxon>Ochrophyta</taxon>
        <taxon>Bacillariophyta</taxon>
        <taxon>Mediophyceae</taxon>
        <taxon>Lithodesmiophycidae</taxon>
        <taxon>Lithodesmiales</taxon>
        <taxon>Lithodesmiaceae</taxon>
        <taxon>Ditylum</taxon>
    </lineage>
</organism>
<reference evidence="2" key="1">
    <citation type="submission" date="2021-01" db="EMBL/GenBank/DDBJ databases">
        <authorList>
            <person name="Corre E."/>
            <person name="Pelletier E."/>
            <person name="Niang G."/>
            <person name="Scheremetjew M."/>
            <person name="Finn R."/>
            <person name="Kale V."/>
            <person name="Holt S."/>
            <person name="Cochrane G."/>
            <person name="Meng A."/>
            <person name="Brown T."/>
            <person name="Cohen L."/>
        </authorList>
    </citation>
    <scope>NUCLEOTIDE SEQUENCE</scope>
    <source>
        <strain evidence="2">Pop2</strain>
    </source>
</reference>